<dbReference type="EMBL" id="CP144696">
    <property type="protein sequence ID" value="WVZ09575.1"/>
    <property type="molecule type" value="Genomic_DNA"/>
</dbReference>
<reference evidence="1 2" key="1">
    <citation type="journal article" date="2023" name="Life. Sci Alliance">
        <title>Evolutionary insights into 3D genome organization and epigenetic landscape of Vigna mungo.</title>
        <authorList>
            <person name="Junaid A."/>
            <person name="Singh B."/>
            <person name="Bhatia S."/>
        </authorList>
    </citation>
    <scope>NUCLEOTIDE SEQUENCE [LARGE SCALE GENOMIC DNA]</scope>
    <source>
        <strain evidence="1">Urdbean</strain>
    </source>
</reference>
<evidence type="ECO:0000313" key="2">
    <source>
        <dbReference type="Proteomes" id="UP001374535"/>
    </source>
</evidence>
<proteinExistence type="predicted"/>
<keyword evidence="2" id="KW-1185">Reference proteome</keyword>
<protein>
    <submittedName>
        <fullName evidence="1">Uncharacterized protein</fullName>
    </submittedName>
</protein>
<dbReference type="Proteomes" id="UP001374535">
    <property type="component" value="Chromosome 5"/>
</dbReference>
<name>A0AAQ3NH17_VIGMU</name>
<dbReference type="AlphaFoldDB" id="A0AAQ3NH17"/>
<accession>A0AAQ3NH17</accession>
<gene>
    <name evidence="1" type="ORF">V8G54_014105</name>
</gene>
<sequence length="131" mass="14059">MDLVSSTKPSPTVELSATLASKLTCLDQQVCANSPSTDITYAFACLSCDCLFLTETRFFLSAVTRTCTATMVSFGLARTLTAHERSSLLSSGSKERPMSILAGEGSTILKCLQRNEIICSASSYHTEMNAL</sequence>
<organism evidence="1 2">
    <name type="scientific">Vigna mungo</name>
    <name type="common">Black gram</name>
    <name type="synonym">Phaseolus mungo</name>
    <dbReference type="NCBI Taxonomy" id="3915"/>
    <lineage>
        <taxon>Eukaryota</taxon>
        <taxon>Viridiplantae</taxon>
        <taxon>Streptophyta</taxon>
        <taxon>Embryophyta</taxon>
        <taxon>Tracheophyta</taxon>
        <taxon>Spermatophyta</taxon>
        <taxon>Magnoliopsida</taxon>
        <taxon>eudicotyledons</taxon>
        <taxon>Gunneridae</taxon>
        <taxon>Pentapetalae</taxon>
        <taxon>rosids</taxon>
        <taxon>fabids</taxon>
        <taxon>Fabales</taxon>
        <taxon>Fabaceae</taxon>
        <taxon>Papilionoideae</taxon>
        <taxon>50 kb inversion clade</taxon>
        <taxon>NPAAA clade</taxon>
        <taxon>indigoferoid/millettioid clade</taxon>
        <taxon>Phaseoleae</taxon>
        <taxon>Vigna</taxon>
    </lineage>
</organism>
<evidence type="ECO:0000313" key="1">
    <source>
        <dbReference type="EMBL" id="WVZ09575.1"/>
    </source>
</evidence>